<protein>
    <submittedName>
        <fullName evidence="1">Cysteine proteinase</fullName>
    </submittedName>
</protein>
<proteinExistence type="predicted"/>
<reference evidence="1 2" key="1">
    <citation type="journal article" date="2018" name="Mol. Biol. Evol.">
        <title>Broad Genomic Sampling Reveals a Smut Pathogenic Ancestry of the Fungal Clade Ustilaginomycotina.</title>
        <authorList>
            <person name="Kijpornyongpan T."/>
            <person name="Mondo S.J."/>
            <person name="Barry K."/>
            <person name="Sandor L."/>
            <person name="Lee J."/>
            <person name="Lipzen A."/>
            <person name="Pangilinan J."/>
            <person name="LaButti K."/>
            <person name="Hainaut M."/>
            <person name="Henrissat B."/>
            <person name="Grigoriev I.V."/>
            <person name="Spatafora J.W."/>
            <person name="Aime M.C."/>
        </authorList>
    </citation>
    <scope>NUCLEOTIDE SEQUENCE [LARGE SCALE GENOMIC DNA]</scope>
    <source>
        <strain evidence="1 2">SA 807</strain>
    </source>
</reference>
<sequence>MANLTGPTDDGDTERLDHAQLSQYLSRIQLPPSSDLGNPGGPTAELATLKAVVKSHLSSIPYENLDLHYQVPGSERTAGPPCSIRLPGTFEKMVQGRRGGYCLELNSLLAQALRSLGFVVHSAQARIVYEQSAPSKQGQTKDLVGIQVEVEKSLLGNAWPTHILLIVQTRDGSRYLVDTGLAKFSLTEPLLIPSSQGRWSSLKEEEDWVEKSLARGILGKLFRLRRSKVDPDARGGAREVPSYYLQVSIPSKIGVDDDSDDDGGGVGGERVWKDYYHFADRKVERQGEDFIHEWMSKGPESVSPRYPFVTMPVRGVGQVSLHDQELVIRQADPPSLSAIGEEDDVEGPEQVKEALLHYFGIPPSYDEPPRERVLVAKSS</sequence>
<evidence type="ECO:0000313" key="2">
    <source>
        <dbReference type="Proteomes" id="UP000245626"/>
    </source>
</evidence>
<evidence type="ECO:0000313" key="1">
    <source>
        <dbReference type="EMBL" id="PWN54359.1"/>
    </source>
</evidence>
<gene>
    <name evidence="1" type="ORF">IE53DRAFT_189282</name>
</gene>
<name>A0ACD0P8I1_9BASI</name>
<dbReference type="Proteomes" id="UP000245626">
    <property type="component" value="Unassembled WGS sequence"/>
</dbReference>
<dbReference type="EMBL" id="KZ819687">
    <property type="protein sequence ID" value="PWN54359.1"/>
    <property type="molecule type" value="Genomic_DNA"/>
</dbReference>
<keyword evidence="2" id="KW-1185">Reference proteome</keyword>
<organism evidence="1 2">
    <name type="scientific">Violaceomyces palustris</name>
    <dbReference type="NCBI Taxonomy" id="1673888"/>
    <lineage>
        <taxon>Eukaryota</taxon>
        <taxon>Fungi</taxon>
        <taxon>Dikarya</taxon>
        <taxon>Basidiomycota</taxon>
        <taxon>Ustilaginomycotina</taxon>
        <taxon>Ustilaginomycetes</taxon>
        <taxon>Violaceomycetales</taxon>
        <taxon>Violaceomycetaceae</taxon>
        <taxon>Violaceomyces</taxon>
    </lineage>
</organism>
<accession>A0ACD0P8I1</accession>